<protein>
    <submittedName>
        <fullName evidence="1">Uncharacterized protein</fullName>
    </submittedName>
</protein>
<dbReference type="EMBL" id="HACA01008797">
    <property type="protein sequence ID" value="CDW26158.1"/>
    <property type="molecule type" value="Transcribed_RNA"/>
</dbReference>
<organism evidence="1">
    <name type="scientific">Lepeophtheirus salmonis</name>
    <name type="common">Salmon louse</name>
    <name type="synonym">Caligus salmonis</name>
    <dbReference type="NCBI Taxonomy" id="72036"/>
    <lineage>
        <taxon>Eukaryota</taxon>
        <taxon>Metazoa</taxon>
        <taxon>Ecdysozoa</taxon>
        <taxon>Arthropoda</taxon>
        <taxon>Crustacea</taxon>
        <taxon>Multicrustacea</taxon>
        <taxon>Hexanauplia</taxon>
        <taxon>Copepoda</taxon>
        <taxon>Siphonostomatoida</taxon>
        <taxon>Caligidae</taxon>
        <taxon>Lepeophtheirus</taxon>
    </lineage>
</organism>
<name>A0A0K2TJD2_LEPSM</name>
<sequence>MPVSYVLFIALEVSILFLEIPLNHELSNIRSRTQK</sequence>
<dbReference type="AlphaFoldDB" id="A0A0K2TJD2"/>
<proteinExistence type="predicted"/>
<reference evidence="1" key="1">
    <citation type="submission" date="2014-05" db="EMBL/GenBank/DDBJ databases">
        <authorList>
            <person name="Chronopoulou M."/>
        </authorList>
    </citation>
    <scope>NUCLEOTIDE SEQUENCE</scope>
    <source>
        <tissue evidence="1">Whole organism</tissue>
    </source>
</reference>
<evidence type="ECO:0000313" key="1">
    <source>
        <dbReference type="EMBL" id="CDW26158.1"/>
    </source>
</evidence>
<accession>A0A0K2TJD2</accession>